<accession>A0A060RRG6</accession>
<proteinExistence type="predicted"/>
<sequence>MVLPLLFINYKNNKYKNEYAYKQVVKCYNLPEFMYEGFFQFLIEKYNNEDIYKIDEIIKPSYEETKLYPLKIICNKNLGNFLIKKEKILVVDDIMENNKVYIKIDNDKNQYNNKDDAIFHNIQINVDDKNECIQKVSFENNNMYIDQGKKTQIEDKQYIDNNIFNNHVDNYNVSLKEDNNVTYGDYAYSNVDNSVYDENYMMDKRNVQSVERHINKNKKEVEYCEYVDDERNNVPHNNKNNNKNKNNNNNINTYENKYDYYSCCYSDQFDESDSNYSFICCHNNNIITCQQTFSFNHEHQKYKNKNVKYIEDQNKNTCDYASNTSETKSGYSSYKYNNIINYKNNQKNNKKCKKCKKIFYIHFVEGNVQELIQDINEEDKSKIEEDIIDKILNEEKENINKKHVTNDTYNINNKNNSIEGYIYNLHNQKCYQNNEEYVNSIQMETGRINQEDKSDISLSTCCMQSEKNKENETYDKLVQNGTYDKLVQNGTYDKLVQNGTYDKLVQNGTYDKLVQNGTYEEHIFDDNKEKDLIYSSMKSDYSNTNVKENDMKVIWPNKLSWKEISNEIKRKLCVVIKNKPAEWNHYDLQNFLVSQFHNKNYIPTFQDIFITKSCPTIATVAFKNEEERNYFLDHQKFKLPNFKHHHNDFNKNNMYYNKYSNFLVLQEYVISYNTQSNINQKKYYQDKYEQNIYKDYESRQKRKYNNFYDHYNHNFHSKKYSDLLINIKKKSNFNNNYNINSNVKRKKVSTSYERNVDS</sequence>
<keyword evidence="3" id="KW-1185">Reference proteome</keyword>
<name>A0A060RRG6_PLARE</name>
<gene>
    <name evidence="2" type="ORF">PRCDC_0826600</name>
</gene>
<dbReference type="AlphaFoldDB" id="A0A060RRG6"/>
<dbReference type="VEuPathDB" id="PlasmoDB:PRCDC_0826600"/>
<dbReference type="PhylomeDB" id="A0A060RRG6"/>
<evidence type="ECO:0000313" key="2">
    <source>
        <dbReference type="EMBL" id="CDO64040.1"/>
    </source>
</evidence>
<feature type="region of interest" description="Disordered" evidence="1">
    <location>
        <begin position="230"/>
        <end position="251"/>
    </location>
</feature>
<reference evidence="2" key="1">
    <citation type="submission" date="2014-01" db="EMBL/GenBank/DDBJ databases">
        <authorList>
            <person name="Aslett M."/>
        </authorList>
    </citation>
    <scope>NUCLEOTIDE SEQUENCE</scope>
    <source>
        <strain evidence="2">CDC</strain>
    </source>
</reference>
<protein>
    <submittedName>
        <fullName evidence="2">Uncharacterized protein</fullName>
    </submittedName>
</protein>
<dbReference type="VEuPathDB" id="PlasmoDB:PRG01_0830200"/>
<evidence type="ECO:0000313" key="3">
    <source>
        <dbReference type="Proteomes" id="UP000027581"/>
    </source>
</evidence>
<reference evidence="2" key="2">
    <citation type="submission" date="2014-05" db="EMBL/GenBank/DDBJ databases">
        <title>The genome sequences of chimpanzee malaria parasites reveal the path to human adaptation.</title>
        <authorList>
            <person name="Otto T.D."/>
            <person name="Rayner J.C."/>
            <person name="Boehme U."/>
            <person name="Pain A."/>
            <person name="Spottiswoode N."/>
            <person name="Sanders M."/>
            <person name="Quail M."/>
            <person name="Ollomo B."/>
            <person name="Renaud F."/>
            <person name="Thomas A.W."/>
            <person name="Prugnolle F."/>
            <person name="Conway D.J."/>
            <person name="Newbold C."/>
            <person name="Berriman M."/>
        </authorList>
    </citation>
    <scope>NUCLEOTIDE SEQUENCE [LARGE SCALE GENOMIC DNA]</scope>
    <source>
        <strain evidence="2">CDC</strain>
    </source>
</reference>
<evidence type="ECO:0000256" key="1">
    <source>
        <dbReference type="SAM" id="MobiDB-lite"/>
    </source>
</evidence>
<dbReference type="EMBL" id="HG810769">
    <property type="protein sequence ID" value="CDO64040.1"/>
    <property type="molecule type" value="Genomic_DNA"/>
</dbReference>
<organism evidence="2 3">
    <name type="scientific">Plasmodium reichenowi</name>
    <dbReference type="NCBI Taxonomy" id="5854"/>
    <lineage>
        <taxon>Eukaryota</taxon>
        <taxon>Sar</taxon>
        <taxon>Alveolata</taxon>
        <taxon>Apicomplexa</taxon>
        <taxon>Aconoidasida</taxon>
        <taxon>Haemosporida</taxon>
        <taxon>Plasmodiidae</taxon>
        <taxon>Plasmodium</taxon>
        <taxon>Plasmodium (Laverania)</taxon>
    </lineage>
</organism>
<dbReference type="Proteomes" id="UP000027581">
    <property type="component" value="Unassembled WGS sequence"/>
</dbReference>
<feature type="compositionally biased region" description="Low complexity" evidence="1">
    <location>
        <begin position="234"/>
        <end position="251"/>
    </location>
</feature>